<sequence>MGLLSGEFWQTVTFHLFAAQDVWVGPICAAMILAAVLLSRRWTPDLPHGRNAVFAAAVLAVALTAVFRVLAFQNFDLSVDEFMPIFQADIFRAGKLLASIDDLDLARRAQPYFTYVDESRLLWASHYRPVHAMLLALFPKPYETLILNSLLDGISVFATASVARQVFPDRRSAPVLAAALLISSAQFFGIGGAGFAFAAHLAFNMVWLSLFLKRRWATHILAAALGFFAVGLHQVHVHILFVAPFGIGMLLGYFGDRRFALPYLVSYCTALPLWVTWPEVSVWLQTGDASALPRSLRDIEYLRNYLSFWDATHAVDAGGFHTQLLLVSIWRFLVWLSPALPPLFLLGMFRLRSLGVVPATALASVLTMVVVTHILMPNQAHTWGARYYHPVLGALVIFGMGALYSLADADGLRRMKSLVVWLIIFGLVVLVPMRGIQIAKKVTPRAAVQDKLMALDADAVVIDPRELWYGADFVRNDPFLRNRPVFLFQNKSPLFGGRFTDIRIMTANDLIALGLPTGTLLEPSRPLKP</sequence>
<comment type="caution">
    <text evidence="2">The sequence shown here is derived from an EMBL/GenBank/DDBJ whole genome shotgun (WGS) entry which is preliminary data.</text>
</comment>
<feature type="transmembrane region" description="Helical" evidence="1">
    <location>
        <begin position="51"/>
        <end position="71"/>
    </location>
</feature>
<keyword evidence="3" id="KW-1185">Reference proteome</keyword>
<gene>
    <name evidence="2" type="ORF">OE647_19695</name>
</gene>
<dbReference type="RefSeq" id="WP_263723479.1">
    <property type="nucleotide sequence ID" value="NZ_JAOWLA010000036.1"/>
</dbReference>
<protein>
    <recommendedName>
        <fullName evidence="4">Glycosyltransferase RgtA/B/C/D-like domain-containing protein</fullName>
    </recommendedName>
</protein>
<feature type="transmembrane region" description="Helical" evidence="1">
    <location>
        <begin position="329"/>
        <end position="349"/>
    </location>
</feature>
<feature type="transmembrane region" description="Helical" evidence="1">
    <location>
        <begin position="220"/>
        <end position="247"/>
    </location>
</feature>
<feature type="transmembrane region" description="Helical" evidence="1">
    <location>
        <begin position="259"/>
        <end position="277"/>
    </location>
</feature>
<dbReference type="Proteomes" id="UP001652503">
    <property type="component" value="Unassembled WGS sequence"/>
</dbReference>
<proteinExistence type="predicted"/>
<reference evidence="2 3" key="1">
    <citation type="submission" date="2022-10" db="EMBL/GenBank/DDBJ databases">
        <title>Defluviimonas sp. nov., isolated from ocean surface water.</title>
        <authorList>
            <person name="He W."/>
            <person name="Wang L."/>
            <person name="Zhang D.-F."/>
        </authorList>
    </citation>
    <scope>NUCLEOTIDE SEQUENCE [LARGE SCALE GENOMIC DNA]</scope>
    <source>
        <strain evidence="2 3">WL0075</strain>
    </source>
</reference>
<evidence type="ECO:0008006" key="4">
    <source>
        <dbReference type="Google" id="ProtNLM"/>
    </source>
</evidence>
<feature type="transmembrane region" description="Helical" evidence="1">
    <location>
        <begin position="175"/>
        <end position="200"/>
    </location>
</feature>
<feature type="transmembrane region" description="Helical" evidence="1">
    <location>
        <begin position="356"/>
        <end position="375"/>
    </location>
</feature>
<feature type="transmembrane region" description="Helical" evidence="1">
    <location>
        <begin position="387"/>
        <end position="406"/>
    </location>
</feature>
<dbReference type="EMBL" id="JAOWLA010000036">
    <property type="protein sequence ID" value="MCV2866931.1"/>
    <property type="molecule type" value="Genomic_DNA"/>
</dbReference>
<keyword evidence="1" id="KW-1133">Transmembrane helix</keyword>
<feature type="transmembrane region" description="Helical" evidence="1">
    <location>
        <begin position="22"/>
        <end position="39"/>
    </location>
</feature>
<organism evidence="2 3">
    <name type="scientific">Albidovulum sediminicola</name>
    <dbReference type="NCBI Taxonomy" id="2984331"/>
    <lineage>
        <taxon>Bacteria</taxon>
        <taxon>Pseudomonadati</taxon>
        <taxon>Pseudomonadota</taxon>
        <taxon>Alphaproteobacteria</taxon>
        <taxon>Rhodobacterales</taxon>
        <taxon>Paracoccaceae</taxon>
        <taxon>Albidovulum</taxon>
    </lineage>
</organism>
<evidence type="ECO:0000313" key="3">
    <source>
        <dbReference type="Proteomes" id="UP001652503"/>
    </source>
</evidence>
<keyword evidence="1" id="KW-0812">Transmembrane</keyword>
<name>A0ABT2Z746_9RHOB</name>
<accession>A0ABT2Z746</accession>
<feature type="transmembrane region" description="Helical" evidence="1">
    <location>
        <begin position="418"/>
        <end position="436"/>
    </location>
</feature>
<evidence type="ECO:0000256" key="1">
    <source>
        <dbReference type="SAM" id="Phobius"/>
    </source>
</evidence>
<evidence type="ECO:0000313" key="2">
    <source>
        <dbReference type="EMBL" id="MCV2866931.1"/>
    </source>
</evidence>
<keyword evidence="1" id="KW-0472">Membrane</keyword>